<evidence type="ECO:0000313" key="1">
    <source>
        <dbReference type="EMBL" id="SVC57036.1"/>
    </source>
</evidence>
<proteinExistence type="predicted"/>
<reference evidence="1" key="1">
    <citation type="submission" date="2018-05" db="EMBL/GenBank/DDBJ databases">
        <authorList>
            <person name="Lanie J.A."/>
            <person name="Ng W.-L."/>
            <person name="Kazmierczak K.M."/>
            <person name="Andrzejewski T.M."/>
            <person name="Davidsen T.M."/>
            <person name="Wayne K.J."/>
            <person name="Tettelin H."/>
            <person name="Glass J.I."/>
            <person name="Rusch D."/>
            <person name="Podicherti R."/>
            <person name="Tsui H.-C.T."/>
            <person name="Winkler M.E."/>
        </authorList>
    </citation>
    <scope>NUCLEOTIDE SEQUENCE</scope>
</reference>
<dbReference type="Pfam" id="PF14105">
    <property type="entry name" value="DUF4278"/>
    <property type="match status" value="1"/>
</dbReference>
<protein>
    <recommendedName>
        <fullName evidence="2">DUF4278 domain-containing protein</fullName>
    </recommendedName>
</protein>
<evidence type="ECO:0008006" key="2">
    <source>
        <dbReference type="Google" id="ProtNLM"/>
    </source>
</evidence>
<accession>A0A382N7H0</accession>
<dbReference type="AlphaFoldDB" id="A0A382N7H0"/>
<organism evidence="1">
    <name type="scientific">marine metagenome</name>
    <dbReference type="NCBI Taxonomy" id="408172"/>
    <lineage>
        <taxon>unclassified sequences</taxon>
        <taxon>metagenomes</taxon>
        <taxon>ecological metagenomes</taxon>
    </lineage>
</organism>
<dbReference type="InterPro" id="IPR025458">
    <property type="entry name" value="DUF4278"/>
</dbReference>
<gene>
    <name evidence="1" type="ORF">METZ01_LOCUS309890</name>
</gene>
<sequence>MERGMAVLSHRNMTTLTYRGKNYVQNKEAAKKQLVELTYRRNVYTNRMDDASSSNEKAELNYRGVNYTK</sequence>
<name>A0A382N7H0_9ZZZZ</name>
<dbReference type="EMBL" id="UINC01098484">
    <property type="protein sequence ID" value="SVC57036.1"/>
    <property type="molecule type" value="Genomic_DNA"/>
</dbReference>